<dbReference type="InterPro" id="IPR047016">
    <property type="entry name" value="RGS6/7/9/11"/>
</dbReference>
<organism evidence="3 4">
    <name type="scientific">Caenorhabditis tropicalis</name>
    <dbReference type="NCBI Taxonomy" id="1561998"/>
    <lineage>
        <taxon>Eukaryota</taxon>
        <taxon>Metazoa</taxon>
        <taxon>Ecdysozoa</taxon>
        <taxon>Nematoda</taxon>
        <taxon>Chromadorea</taxon>
        <taxon>Rhabditida</taxon>
        <taxon>Rhabditina</taxon>
        <taxon>Rhabditomorpha</taxon>
        <taxon>Rhabditoidea</taxon>
        <taxon>Rhabditidae</taxon>
        <taxon>Peloderinae</taxon>
        <taxon>Caenorhabditis</taxon>
    </lineage>
</organism>
<evidence type="ECO:0000259" key="2">
    <source>
        <dbReference type="PROSITE" id="PS50132"/>
    </source>
</evidence>
<evidence type="ECO:0000256" key="1">
    <source>
        <dbReference type="ARBA" id="ARBA00022700"/>
    </source>
</evidence>
<dbReference type="InterPro" id="IPR044926">
    <property type="entry name" value="RGS_subdomain_2"/>
</dbReference>
<proteinExistence type="predicted"/>
<dbReference type="SUPFAM" id="SSF48097">
    <property type="entry name" value="Regulator of G-protein signaling, RGS"/>
    <property type="match status" value="1"/>
</dbReference>
<dbReference type="Proteomes" id="UP000095282">
    <property type="component" value="Unplaced"/>
</dbReference>
<dbReference type="PROSITE" id="PS50132">
    <property type="entry name" value="RGS"/>
    <property type="match status" value="1"/>
</dbReference>
<feature type="domain" description="RGS" evidence="2">
    <location>
        <begin position="47"/>
        <end position="108"/>
    </location>
</feature>
<accession>A0A1I7UX11</accession>
<name>A0A1I7UX11_9PELO</name>
<dbReference type="InterPro" id="IPR016137">
    <property type="entry name" value="RGS"/>
</dbReference>
<dbReference type="PANTHER" id="PTHR45746:SF6">
    <property type="entry name" value="LP21163P"/>
    <property type="match status" value="1"/>
</dbReference>
<evidence type="ECO:0000313" key="4">
    <source>
        <dbReference type="WBParaSite" id="Csp11.Scaffold630.g20184.t1"/>
    </source>
</evidence>
<protein>
    <submittedName>
        <fullName evidence="4">RGS domain-containing protein</fullName>
    </submittedName>
</protein>
<keyword evidence="3" id="KW-1185">Reference proteome</keyword>
<dbReference type="InterPro" id="IPR036305">
    <property type="entry name" value="RGS_sf"/>
</dbReference>
<reference evidence="4" key="1">
    <citation type="submission" date="2016-11" db="UniProtKB">
        <authorList>
            <consortium name="WormBaseParasite"/>
        </authorList>
    </citation>
    <scope>IDENTIFICATION</scope>
</reference>
<dbReference type="PANTHER" id="PTHR45746">
    <property type="entry name" value="LP21163P"/>
    <property type="match status" value="1"/>
</dbReference>
<dbReference type="WBParaSite" id="Csp11.Scaffold630.g20184.t1">
    <property type="protein sequence ID" value="Csp11.Scaffold630.g20184.t1"/>
    <property type="gene ID" value="Csp11.Scaffold630.g20184"/>
</dbReference>
<dbReference type="AlphaFoldDB" id="A0A1I7UX11"/>
<sequence>MVFCMWPFCTRASVAPTVISTQDNTPEATSYVEVLPKKEEWESWGKSFRNLLGFKLGRYYFKKYVEKEHSANNFSFWEEVEELSKQTDPDLMALKENKNRGVNPLAIL</sequence>
<dbReference type="GO" id="GO:0005737">
    <property type="term" value="C:cytoplasm"/>
    <property type="evidence" value="ECO:0007669"/>
    <property type="project" value="TreeGrafter"/>
</dbReference>
<evidence type="ECO:0000313" key="3">
    <source>
        <dbReference type="Proteomes" id="UP000095282"/>
    </source>
</evidence>
<keyword evidence="1" id="KW-0734">Signal transduction inhibitor</keyword>
<dbReference type="GO" id="GO:0009968">
    <property type="term" value="P:negative regulation of signal transduction"/>
    <property type="evidence" value="ECO:0007669"/>
    <property type="project" value="UniProtKB-KW"/>
</dbReference>
<dbReference type="Gene3D" id="1.10.167.10">
    <property type="entry name" value="Regulator of G-protein Signalling 4, domain 2"/>
    <property type="match status" value="1"/>
</dbReference>
<dbReference type="Pfam" id="PF00615">
    <property type="entry name" value="RGS"/>
    <property type="match status" value="1"/>
</dbReference>
<dbReference type="GO" id="GO:0005096">
    <property type="term" value="F:GTPase activator activity"/>
    <property type="evidence" value="ECO:0007669"/>
    <property type="project" value="TreeGrafter"/>
</dbReference>
<dbReference type="GO" id="GO:0008277">
    <property type="term" value="P:regulation of G protein-coupled receptor signaling pathway"/>
    <property type="evidence" value="ECO:0007669"/>
    <property type="project" value="InterPro"/>
</dbReference>